<comment type="caution">
    <text evidence="3">The sequence shown here is derived from an EMBL/GenBank/DDBJ whole genome shotgun (WGS) entry which is preliminary data.</text>
</comment>
<dbReference type="EMBL" id="PCTA01000024">
    <property type="protein sequence ID" value="PIP61530.1"/>
    <property type="molecule type" value="Genomic_DNA"/>
</dbReference>
<reference evidence="3 4" key="1">
    <citation type="submission" date="2017-09" db="EMBL/GenBank/DDBJ databases">
        <title>Depth-based differentiation of microbial function through sediment-hosted aquifers and enrichment of novel symbionts in the deep terrestrial subsurface.</title>
        <authorList>
            <person name="Probst A.J."/>
            <person name="Ladd B."/>
            <person name="Jarett J.K."/>
            <person name="Geller-Mcgrath D.E."/>
            <person name="Sieber C.M."/>
            <person name="Emerson J.B."/>
            <person name="Anantharaman K."/>
            <person name="Thomas B.C."/>
            <person name="Malmstrom R."/>
            <person name="Stieglmeier M."/>
            <person name="Klingl A."/>
            <person name="Woyke T."/>
            <person name="Ryan C.M."/>
            <person name="Banfield J.F."/>
        </authorList>
    </citation>
    <scope>NUCLEOTIDE SEQUENCE [LARGE SCALE GENOMIC DNA]</scope>
    <source>
        <strain evidence="3">CG22_combo_CG10-13_8_21_14_all_38_20</strain>
    </source>
</reference>
<keyword evidence="2" id="KW-0732">Signal</keyword>
<gene>
    <name evidence="3" type="ORF">COW99_03615</name>
</gene>
<feature type="signal peptide" evidence="2">
    <location>
        <begin position="1"/>
        <end position="22"/>
    </location>
</feature>
<organism evidence="3 4">
    <name type="scientific">Candidatus Roizmanbacteria bacterium CG22_combo_CG10-13_8_21_14_all_38_20</name>
    <dbReference type="NCBI Taxonomy" id="1974862"/>
    <lineage>
        <taxon>Bacteria</taxon>
        <taxon>Candidatus Roizmaniibacteriota</taxon>
    </lineage>
</organism>
<evidence type="ECO:0000256" key="1">
    <source>
        <dbReference type="SAM" id="Phobius"/>
    </source>
</evidence>
<dbReference type="Proteomes" id="UP000231246">
    <property type="component" value="Unassembled WGS sequence"/>
</dbReference>
<sequence>MKHLSSIITILFLVLLHNPVLAQTLEGADVQIEVHNIEIKSSTKNAKAPQASAEFINEGYLLQTLAVDKTVSRPFTSSPQSYLLRAKPGIGLSLPLEINNYQSAVVLDLAVVPFNSQSSIDCNVVEVSACDALDWLSISKEAQKLFMEAEEARELQLDLTIPEDASEGDYYLSIRLGEYNKPYHYTSTELYITVTKDGIIQQNVSVDGLKIADSLLFIPHIPTVVFGDQAHELLVQISNGSPVYGVTDFDIRIRSLLGFEQVIAAPIKVVLGNTTTQLTVDVEKLPFGLLILSPSDNVKIPALAFPNPIVSLVVLGLVVVSIWSFIIVKRMHHSHK</sequence>
<dbReference type="AlphaFoldDB" id="A0A2H0BWV9"/>
<evidence type="ECO:0000313" key="3">
    <source>
        <dbReference type="EMBL" id="PIP61530.1"/>
    </source>
</evidence>
<evidence type="ECO:0000256" key="2">
    <source>
        <dbReference type="SAM" id="SignalP"/>
    </source>
</evidence>
<keyword evidence="1" id="KW-0812">Transmembrane</keyword>
<protein>
    <recommendedName>
        <fullName evidence="5">Alpha-galactosidase NEW3 domain-containing protein</fullName>
    </recommendedName>
</protein>
<keyword evidence="1" id="KW-1133">Transmembrane helix</keyword>
<evidence type="ECO:0000313" key="4">
    <source>
        <dbReference type="Proteomes" id="UP000231246"/>
    </source>
</evidence>
<feature type="chain" id="PRO_5013769208" description="Alpha-galactosidase NEW3 domain-containing protein" evidence="2">
    <location>
        <begin position="23"/>
        <end position="336"/>
    </location>
</feature>
<feature type="transmembrane region" description="Helical" evidence="1">
    <location>
        <begin position="309"/>
        <end position="328"/>
    </location>
</feature>
<accession>A0A2H0BWV9</accession>
<keyword evidence="1" id="KW-0472">Membrane</keyword>
<name>A0A2H0BWV9_9BACT</name>
<proteinExistence type="predicted"/>
<evidence type="ECO:0008006" key="5">
    <source>
        <dbReference type="Google" id="ProtNLM"/>
    </source>
</evidence>